<reference evidence="2 3" key="1">
    <citation type="submission" date="2018-05" db="EMBL/GenBank/DDBJ databases">
        <title>Genomic Encyclopedia of Type Strains, Phase IV (KMG-IV): sequencing the most valuable type-strain genomes for metagenomic binning, comparative biology and taxonomic classification.</title>
        <authorList>
            <person name="Goeker M."/>
        </authorList>
    </citation>
    <scope>NUCLEOTIDE SEQUENCE [LARGE SCALE GENOMIC DNA]</scope>
    <source>
        <strain evidence="2 3">DSM 16791</strain>
    </source>
</reference>
<keyword evidence="1" id="KW-0472">Membrane</keyword>
<evidence type="ECO:0000313" key="2">
    <source>
        <dbReference type="EMBL" id="PWW01515.1"/>
    </source>
</evidence>
<organism evidence="2 3">
    <name type="scientific">Hoeflea marina</name>
    <dbReference type="NCBI Taxonomy" id="274592"/>
    <lineage>
        <taxon>Bacteria</taxon>
        <taxon>Pseudomonadati</taxon>
        <taxon>Pseudomonadota</taxon>
        <taxon>Alphaproteobacteria</taxon>
        <taxon>Hyphomicrobiales</taxon>
        <taxon>Rhizobiaceae</taxon>
        <taxon>Hoeflea</taxon>
    </lineage>
</organism>
<protein>
    <submittedName>
        <fullName evidence="2">Uncharacterized protein</fullName>
    </submittedName>
</protein>
<feature type="transmembrane region" description="Helical" evidence="1">
    <location>
        <begin position="85"/>
        <end position="102"/>
    </location>
</feature>
<dbReference type="AlphaFoldDB" id="A0A317PKN5"/>
<gene>
    <name evidence="2" type="ORF">DFR52_102177</name>
</gene>
<dbReference type="EMBL" id="QGTR01000002">
    <property type="protein sequence ID" value="PWW01515.1"/>
    <property type="molecule type" value="Genomic_DNA"/>
</dbReference>
<dbReference type="RefSeq" id="WP_110031322.1">
    <property type="nucleotide sequence ID" value="NZ_QGTR01000002.1"/>
</dbReference>
<comment type="caution">
    <text evidence="2">The sequence shown here is derived from an EMBL/GenBank/DDBJ whole genome shotgun (WGS) entry which is preliminary data.</text>
</comment>
<sequence length="142" mass="15799">MHSPLSISTAARPLVPLVLFALSIVGFYLESEFIIVSLLGILAVFTWYLTLNGKLISMTARHLDMLYTDKVYSASEVEFRNSTNFGSLSVPFLFTCFLFAIAKNSIPVFLMLCFVAGGDVAVGFWKYFHDRKVKKAADGDPK</sequence>
<evidence type="ECO:0000313" key="3">
    <source>
        <dbReference type="Proteomes" id="UP000246352"/>
    </source>
</evidence>
<dbReference type="Proteomes" id="UP000246352">
    <property type="component" value="Unassembled WGS sequence"/>
</dbReference>
<accession>A0A317PKN5</accession>
<name>A0A317PKN5_9HYPH</name>
<feature type="transmembrane region" description="Helical" evidence="1">
    <location>
        <begin position="7"/>
        <end position="27"/>
    </location>
</feature>
<feature type="transmembrane region" description="Helical" evidence="1">
    <location>
        <begin position="33"/>
        <end position="51"/>
    </location>
</feature>
<feature type="transmembrane region" description="Helical" evidence="1">
    <location>
        <begin position="108"/>
        <end position="128"/>
    </location>
</feature>
<keyword evidence="1" id="KW-0812">Transmembrane</keyword>
<keyword evidence="3" id="KW-1185">Reference proteome</keyword>
<proteinExistence type="predicted"/>
<evidence type="ECO:0000256" key="1">
    <source>
        <dbReference type="SAM" id="Phobius"/>
    </source>
</evidence>
<keyword evidence="1" id="KW-1133">Transmembrane helix</keyword>